<comment type="similarity">
    <text evidence="4">Belongs to the HAD-like hydrolase superfamily. MasA/MtnC family.</text>
</comment>
<dbReference type="InterPro" id="IPR006439">
    <property type="entry name" value="HAD-SF_hydro_IA"/>
</dbReference>
<dbReference type="RefSeq" id="WP_386774765.1">
    <property type="nucleotide sequence ID" value="NZ_JBHRUG010000027.1"/>
</dbReference>
<dbReference type="SFLD" id="SFLDS00003">
    <property type="entry name" value="Haloacid_Dehalogenase"/>
    <property type="match status" value="1"/>
</dbReference>
<keyword evidence="1 4" id="KW-0028">Amino-acid biosynthesis</keyword>
<evidence type="ECO:0000313" key="6">
    <source>
        <dbReference type="Proteomes" id="UP001595579"/>
    </source>
</evidence>
<comment type="pathway">
    <text evidence="4">Amino-acid biosynthesis; L-methionine biosynthesis via salvage pathway; L-methionine from S-methyl-5-thio-alpha-D-ribose 1-phosphate: step 4/6.</text>
</comment>
<evidence type="ECO:0000256" key="4">
    <source>
        <dbReference type="HAMAP-Rule" id="MF_01681"/>
    </source>
</evidence>
<dbReference type="Proteomes" id="UP001595579">
    <property type="component" value="Unassembled WGS sequence"/>
</dbReference>
<dbReference type="HAMAP" id="MF_01681">
    <property type="entry name" value="Salvage_MtnC"/>
    <property type="match status" value="1"/>
</dbReference>
<comment type="caution">
    <text evidence="5">The sequence shown here is derived from an EMBL/GenBank/DDBJ whole genome shotgun (WGS) entry which is preliminary data.</text>
</comment>
<dbReference type="SFLD" id="SFLDF00044">
    <property type="entry name" value="enolase-phosphatase"/>
    <property type="match status" value="1"/>
</dbReference>
<dbReference type="SFLD" id="SFLDG01129">
    <property type="entry name" value="C1.5:_HAD__Beta-PGM__Phosphata"/>
    <property type="match status" value="1"/>
</dbReference>
<proteinExistence type="inferred from homology"/>
<protein>
    <recommendedName>
        <fullName evidence="4">Enolase-phosphatase E1</fullName>
        <ecNumber evidence="4">3.1.3.77</ecNumber>
    </recommendedName>
    <alternativeName>
        <fullName evidence="4">2,3-diketo-5-methylthio-1-phosphopentane phosphatase</fullName>
    </alternativeName>
</protein>
<reference evidence="6" key="1">
    <citation type="journal article" date="2019" name="Int. J. Syst. Evol. Microbiol.">
        <title>The Global Catalogue of Microorganisms (GCM) 10K type strain sequencing project: providing services to taxonomists for standard genome sequencing and annotation.</title>
        <authorList>
            <consortium name="The Broad Institute Genomics Platform"/>
            <consortium name="The Broad Institute Genome Sequencing Center for Infectious Disease"/>
            <person name="Wu L."/>
            <person name="Ma J."/>
        </authorList>
    </citation>
    <scope>NUCLEOTIDE SEQUENCE [LARGE SCALE GENOMIC DNA]</scope>
    <source>
        <strain evidence="6">CECT 7698</strain>
    </source>
</reference>
<keyword evidence="4" id="KW-0479">Metal-binding</keyword>
<evidence type="ECO:0000256" key="1">
    <source>
        <dbReference type="ARBA" id="ARBA00022605"/>
    </source>
</evidence>
<gene>
    <name evidence="4 5" type="primary">mtnC</name>
    <name evidence="5" type="ORF">ACFOEV_13475</name>
</gene>
<dbReference type="PANTHER" id="PTHR20371:SF1">
    <property type="entry name" value="ENOLASE-PHOSPHATASE E1"/>
    <property type="match status" value="1"/>
</dbReference>
<dbReference type="SUPFAM" id="SSF56784">
    <property type="entry name" value="HAD-like"/>
    <property type="match status" value="1"/>
</dbReference>
<organism evidence="5 6">
    <name type="scientific">Litchfieldella rifensis</name>
    <dbReference type="NCBI Taxonomy" id="762643"/>
    <lineage>
        <taxon>Bacteria</taxon>
        <taxon>Pseudomonadati</taxon>
        <taxon>Pseudomonadota</taxon>
        <taxon>Gammaproteobacteria</taxon>
        <taxon>Oceanospirillales</taxon>
        <taxon>Halomonadaceae</taxon>
        <taxon>Litchfieldella</taxon>
    </lineage>
</organism>
<keyword evidence="3 4" id="KW-0486">Methionine biosynthesis</keyword>
<dbReference type="Gene3D" id="3.40.50.1000">
    <property type="entry name" value="HAD superfamily/HAD-like"/>
    <property type="match status" value="1"/>
</dbReference>
<dbReference type="PANTHER" id="PTHR20371">
    <property type="entry name" value="ENOLASE-PHOSPHATASE E1"/>
    <property type="match status" value="1"/>
</dbReference>
<dbReference type="NCBIfam" id="TIGR01549">
    <property type="entry name" value="HAD-SF-IA-v1"/>
    <property type="match status" value="1"/>
</dbReference>
<keyword evidence="4" id="KW-0460">Magnesium</keyword>
<keyword evidence="6" id="KW-1185">Reference proteome</keyword>
<sequence length="227" mass="25005">MMIRAIVTDIEGTTGAISFVHRVLFPYARAYLSDFLRRHQDEPEVAAQIHATRELAGEPDADLEHVTTLLEGWIDADRKATPLKALQGMVWEQGFKDGEFTGHVYPDAAEEMQRWHEAGIALYVYSSGSVQAQKLLFGYSDFGDLTPLFSGFFDTTTGGKREVESYRRIVEAIAVPAGEVLFLSDVVAELDAAAAAGLQTVQLVREEGMETGDHPMAASFTAVRFDD</sequence>
<evidence type="ECO:0000313" key="5">
    <source>
        <dbReference type="EMBL" id="MFC3284614.1"/>
    </source>
</evidence>
<dbReference type="SFLD" id="SFLDG01133">
    <property type="entry name" value="C1.5.4:_Enolase-phosphatase_Li"/>
    <property type="match status" value="1"/>
</dbReference>
<dbReference type="InterPro" id="IPR023214">
    <property type="entry name" value="HAD_sf"/>
</dbReference>
<dbReference type="CDD" id="cd01629">
    <property type="entry name" value="HAD_EP"/>
    <property type="match status" value="1"/>
</dbReference>
<dbReference type="GO" id="GO:0043874">
    <property type="term" value="F:acireductone synthase activity"/>
    <property type="evidence" value="ECO:0007669"/>
    <property type="project" value="UniProtKB-EC"/>
</dbReference>
<comment type="cofactor">
    <cofactor evidence="4">
        <name>Mg(2+)</name>
        <dbReference type="ChEBI" id="CHEBI:18420"/>
    </cofactor>
    <text evidence="4">Binds 1 Mg(2+) ion per subunit.</text>
</comment>
<dbReference type="Gene3D" id="1.10.720.60">
    <property type="match status" value="1"/>
</dbReference>
<dbReference type="InterPro" id="IPR023943">
    <property type="entry name" value="Enolase-ppase_E1"/>
</dbReference>
<dbReference type="PRINTS" id="PR00413">
    <property type="entry name" value="HADHALOGNASE"/>
</dbReference>
<comment type="subunit">
    <text evidence="4">Monomer.</text>
</comment>
<accession>A0ABV7LR41</accession>
<comment type="function">
    <text evidence="4">Bifunctional enzyme that catalyzes the enolization of 2,3-diketo-5-methylthiopentyl-1-phosphate (DK-MTP-1-P) into the intermediate 2-hydroxy-3-keto-5-methylthiopentenyl-1-phosphate (HK-MTPenyl-1-P), which is then dephosphorylated to form the acireductone 1,2-dihydroxy-3-keto-5-methylthiopentene (DHK-MTPene).</text>
</comment>
<keyword evidence="2 4" id="KW-0378">Hydrolase</keyword>
<comment type="catalytic activity">
    <reaction evidence="4">
        <text>5-methylsulfanyl-2,3-dioxopentyl phosphate + H2O = 1,2-dihydroxy-5-(methylsulfanyl)pent-1-en-3-one + phosphate</text>
        <dbReference type="Rhea" id="RHEA:21700"/>
        <dbReference type="ChEBI" id="CHEBI:15377"/>
        <dbReference type="ChEBI" id="CHEBI:43474"/>
        <dbReference type="ChEBI" id="CHEBI:49252"/>
        <dbReference type="ChEBI" id="CHEBI:58828"/>
        <dbReference type="EC" id="3.1.3.77"/>
    </reaction>
</comment>
<evidence type="ECO:0000256" key="3">
    <source>
        <dbReference type="ARBA" id="ARBA00023167"/>
    </source>
</evidence>
<dbReference type="NCBIfam" id="TIGR01691">
    <property type="entry name" value="enolase-ppase"/>
    <property type="match status" value="1"/>
</dbReference>
<dbReference type="EMBL" id="JBHRUG010000027">
    <property type="protein sequence ID" value="MFC3284614.1"/>
    <property type="molecule type" value="Genomic_DNA"/>
</dbReference>
<evidence type="ECO:0000256" key="2">
    <source>
        <dbReference type="ARBA" id="ARBA00022801"/>
    </source>
</evidence>
<name>A0ABV7LR41_9GAMM</name>
<dbReference type="InterPro" id="IPR036412">
    <property type="entry name" value="HAD-like_sf"/>
</dbReference>
<dbReference type="EC" id="3.1.3.77" evidence="4"/>
<dbReference type="Pfam" id="PF00702">
    <property type="entry name" value="Hydrolase"/>
    <property type="match status" value="1"/>
</dbReference>
<comment type="pathway">
    <text evidence="4">Amino-acid biosynthesis; L-methionine biosynthesis via salvage pathway; L-methionine from S-methyl-5-thio-alpha-D-ribose 1-phosphate: step 3/6.</text>
</comment>